<sequence>MKQILQNLKNGKTELVDVPTPMIKSGHLLIRSTASVISTGTERMLVEFGKANYLSKAKQQPDKVAQVLDKLKTDGFLPTINAVRAKLDQALPLGYSNAGAVLAVGEGVRSFSVGDRVISNGPHSEVVCVPKNLCAKISDEVGDEEAAFTVLAAIALQGIRLAKPTLGETFVVTGLGLIGQITVQLLRAQGCRALGIDLDENKLEIAHQFGAET</sequence>
<comment type="similarity">
    <text evidence="2">Belongs to the zinc-containing alcohol dehydrogenase family.</text>
</comment>
<dbReference type="Gene3D" id="3.40.50.720">
    <property type="entry name" value="NAD(P)-binding Rossmann-like Domain"/>
    <property type="match status" value="1"/>
</dbReference>
<dbReference type="InterPro" id="IPR036291">
    <property type="entry name" value="NAD(P)-bd_dom_sf"/>
</dbReference>
<evidence type="ECO:0000256" key="3">
    <source>
        <dbReference type="ARBA" id="ARBA00022723"/>
    </source>
</evidence>
<accession>X1MM38</accession>
<gene>
    <name evidence="6" type="ORF">S06H3_50766</name>
</gene>
<organism evidence="6">
    <name type="scientific">marine sediment metagenome</name>
    <dbReference type="NCBI Taxonomy" id="412755"/>
    <lineage>
        <taxon>unclassified sequences</taxon>
        <taxon>metagenomes</taxon>
        <taxon>ecological metagenomes</taxon>
    </lineage>
</organism>
<dbReference type="EMBL" id="BARV01032171">
    <property type="protein sequence ID" value="GAI32707.1"/>
    <property type="molecule type" value="Genomic_DNA"/>
</dbReference>
<protein>
    <recommendedName>
        <fullName evidence="7">Alcohol dehydrogenase-like C-terminal domain-containing protein</fullName>
    </recommendedName>
</protein>
<comment type="cofactor">
    <cofactor evidence="1">
        <name>Zn(2+)</name>
        <dbReference type="ChEBI" id="CHEBI:29105"/>
    </cofactor>
</comment>
<evidence type="ECO:0000313" key="6">
    <source>
        <dbReference type="EMBL" id="GAI32707.1"/>
    </source>
</evidence>
<dbReference type="CDD" id="cd08255">
    <property type="entry name" value="2-desacetyl-2-hydroxyethyl_bacteriochlorophyllide_like"/>
    <property type="match status" value="1"/>
</dbReference>
<dbReference type="InterPro" id="IPR011032">
    <property type="entry name" value="GroES-like_sf"/>
</dbReference>
<dbReference type="GO" id="GO:0016491">
    <property type="term" value="F:oxidoreductase activity"/>
    <property type="evidence" value="ECO:0007669"/>
    <property type="project" value="UniProtKB-KW"/>
</dbReference>
<dbReference type="PANTHER" id="PTHR43350:SF19">
    <property type="entry name" value="D-GULOSIDE 3-DEHYDROGENASE"/>
    <property type="match status" value="1"/>
</dbReference>
<keyword evidence="5" id="KW-0560">Oxidoreductase</keyword>
<evidence type="ECO:0000256" key="2">
    <source>
        <dbReference type="ARBA" id="ARBA00008072"/>
    </source>
</evidence>
<dbReference type="GO" id="GO:0046872">
    <property type="term" value="F:metal ion binding"/>
    <property type="evidence" value="ECO:0007669"/>
    <property type="project" value="UniProtKB-KW"/>
</dbReference>
<evidence type="ECO:0000256" key="1">
    <source>
        <dbReference type="ARBA" id="ARBA00001947"/>
    </source>
</evidence>
<dbReference type="SUPFAM" id="SSF51735">
    <property type="entry name" value="NAD(P)-binding Rossmann-fold domains"/>
    <property type="match status" value="1"/>
</dbReference>
<comment type="caution">
    <text evidence="6">The sequence shown here is derived from an EMBL/GenBank/DDBJ whole genome shotgun (WGS) entry which is preliminary data.</text>
</comment>
<proteinExistence type="inferred from homology"/>
<name>X1MM38_9ZZZZ</name>
<feature type="non-terminal residue" evidence="6">
    <location>
        <position position="213"/>
    </location>
</feature>
<dbReference type="AlphaFoldDB" id="X1MM38"/>
<dbReference type="PANTHER" id="PTHR43350">
    <property type="entry name" value="NAD-DEPENDENT ALCOHOL DEHYDROGENASE"/>
    <property type="match status" value="1"/>
</dbReference>
<dbReference type="SUPFAM" id="SSF50129">
    <property type="entry name" value="GroES-like"/>
    <property type="match status" value="1"/>
</dbReference>
<keyword evidence="4" id="KW-0862">Zinc</keyword>
<evidence type="ECO:0000256" key="5">
    <source>
        <dbReference type="ARBA" id="ARBA00023002"/>
    </source>
</evidence>
<evidence type="ECO:0000256" key="4">
    <source>
        <dbReference type="ARBA" id="ARBA00022833"/>
    </source>
</evidence>
<evidence type="ECO:0008006" key="7">
    <source>
        <dbReference type="Google" id="ProtNLM"/>
    </source>
</evidence>
<keyword evidence="3" id="KW-0479">Metal-binding</keyword>
<dbReference type="Gene3D" id="3.90.180.10">
    <property type="entry name" value="Medium-chain alcohol dehydrogenases, catalytic domain"/>
    <property type="match status" value="1"/>
</dbReference>
<reference evidence="6" key="1">
    <citation type="journal article" date="2014" name="Front. Microbiol.">
        <title>High frequency of phylogenetically diverse reductive dehalogenase-homologous genes in deep subseafloor sedimentary metagenomes.</title>
        <authorList>
            <person name="Kawai M."/>
            <person name="Futagami T."/>
            <person name="Toyoda A."/>
            <person name="Takaki Y."/>
            <person name="Nishi S."/>
            <person name="Hori S."/>
            <person name="Arai W."/>
            <person name="Tsubouchi T."/>
            <person name="Morono Y."/>
            <person name="Uchiyama I."/>
            <person name="Ito T."/>
            <person name="Fujiyama A."/>
            <person name="Inagaki F."/>
            <person name="Takami H."/>
        </authorList>
    </citation>
    <scope>NUCLEOTIDE SEQUENCE</scope>
    <source>
        <strain evidence="6">Expedition CK06-06</strain>
    </source>
</reference>